<evidence type="ECO:0008006" key="3">
    <source>
        <dbReference type="Google" id="ProtNLM"/>
    </source>
</evidence>
<dbReference type="PANTHER" id="PTHR46609">
    <property type="entry name" value="EXONUCLEASE, PHAGE-TYPE/RECB, C-TERMINAL DOMAIN-CONTAINING PROTEIN"/>
    <property type="match status" value="1"/>
</dbReference>
<accession>A0A9J6HB07</accession>
<dbReference type="OrthoDB" id="6768652at2759"/>
<protein>
    <recommendedName>
        <fullName evidence="3">YqaJ viral recombinase domain-containing protein</fullName>
    </recommendedName>
</protein>
<proteinExistence type="predicted"/>
<dbReference type="Gene3D" id="3.90.320.10">
    <property type="match status" value="1"/>
</dbReference>
<name>A0A9J6HB07_HAELO</name>
<dbReference type="AlphaFoldDB" id="A0A9J6HB07"/>
<dbReference type="InterPro" id="IPR011335">
    <property type="entry name" value="Restrct_endonuc-II-like"/>
</dbReference>
<dbReference type="InterPro" id="IPR051703">
    <property type="entry name" value="NF-kappa-B_Signaling_Reg"/>
</dbReference>
<dbReference type="VEuPathDB" id="VectorBase:HLOH_044626"/>
<organism evidence="1 2">
    <name type="scientific">Haemaphysalis longicornis</name>
    <name type="common">Bush tick</name>
    <dbReference type="NCBI Taxonomy" id="44386"/>
    <lineage>
        <taxon>Eukaryota</taxon>
        <taxon>Metazoa</taxon>
        <taxon>Ecdysozoa</taxon>
        <taxon>Arthropoda</taxon>
        <taxon>Chelicerata</taxon>
        <taxon>Arachnida</taxon>
        <taxon>Acari</taxon>
        <taxon>Parasitiformes</taxon>
        <taxon>Ixodida</taxon>
        <taxon>Ixodoidea</taxon>
        <taxon>Ixodidae</taxon>
        <taxon>Haemaphysalinae</taxon>
        <taxon>Haemaphysalis</taxon>
    </lineage>
</organism>
<dbReference type="EMBL" id="JABSTR010003484">
    <property type="protein sequence ID" value="KAH9384931.1"/>
    <property type="molecule type" value="Genomic_DNA"/>
</dbReference>
<dbReference type="GO" id="GO:0006281">
    <property type="term" value="P:DNA repair"/>
    <property type="evidence" value="ECO:0007669"/>
    <property type="project" value="UniProtKB-ARBA"/>
</dbReference>
<sequence length="112" mass="12959">MPDRGVYDPCERPPFRLIELKCPSSKRSNPLNTALALEDFCVQLNNDIPELKVSSEYYAQVMRQMFCSGFKRAHFVVYAEKWIIVCKVVFSESTWIAMKSKLDSFYSNHAVP</sequence>
<dbReference type="Proteomes" id="UP000821853">
    <property type="component" value="Unassembled WGS sequence"/>
</dbReference>
<dbReference type="PANTHER" id="PTHR46609:SF8">
    <property type="entry name" value="YQAJ VIRAL RECOMBINASE DOMAIN-CONTAINING PROTEIN"/>
    <property type="match status" value="1"/>
</dbReference>
<evidence type="ECO:0000313" key="2">
    <source>
        <dbReference type="Proteomes" id="UP000821853"/>
    </source>
</evidence>
<evidence type="ECO:0000313" key="1">
    <source>
        <dbReference type="EMBL" id="KAH9384931.1"/>
    </source>
</evidence>
<reference evidence="1 2" key="1">
    <citation type="journal article" date="2020" name="Cell">
        <title>Large-Scale Comparative Analyses of Tick Genomes Elucidate Their Genetic Diversity and Vector Capacities.</title>
        <authorList>
            <consortium name="Tick Genome and Microbiome Consortium (TIGMIC)"/>
            <person name="Jia N."/>
            <person name="Wang J."/>
            <person name="Shi W."/>
            <person name="Du L."/>
            <person name="Sun Y."/>
            <person name="Zhan W."/>
            <person name="Jiang J.F."/>
            <person name="Wang Q."/>
            <person name="Zhang B."/>
            <person name="Ji P."/>
            <person name="Bell-Sakyi L."/>
            <person name="Cui X.M."/>
            <person name="Yuan T.T."/>
            <person name="Jiang B.G."/>
            <person name="Yang W.F."/>
            <person name="Lam T.T."/>
            <person name="Chang Q.C."/>
            <person name="Ding S.J."/>
            <person name="Wang X.J."/>
            <person name="Zhu J.G."/>
            <person name="Ruan X.D."/>
            <person name="Zhao L."/>
            <person name="Wei J.T."/>
            <person name="Ye R.Z."/>
            <person name="Que T.C."/>
            <person name="Du C.H."/>
            <person name="Zhou Y.H."/>
            <person name="Cheng J.X."/>
            <person name="Dai P.F."/>
            <person name="Guo W.B."/>
            <person name="Han X.H."/>
            <person name="Huang E.J."/>
            <person name="Li L.F."/>
            <person name="Wei W."/>
            <person name="Gao Y.C."/>
            <person name="Liu J.Z."/>
            <person name="Shao H.Z."/>
            <person name="Wang X."/>
            <person name="Wang C.C."/>
            <person name="Yang T.C."/>
            <person name="Huo Q.B."/>
            <person name="Li W."/>
            <person name="Chen H.Y."/>
            <person name="Chen S.E."/>
            <person name="Zhou L.G."/>
            <person name="Ni X.B."/>
            <person name="Tian J.H."/>
            <person name="Sheng Y."/>
            <person name="Liu T."/>
            <person name="Pan Y.S."/>
            <person name="Xia L.Y."/>
            <person name="Li J."/>
            <person name="Zhao F."/>
            <person name="Cao W.C."/>
        </authorList>
    </citation>
    <scope>NUCLEOTIDE SEQUENCE [LARGE SCALE GENOMIC DNA]</scope>
    <source>
        <strain evidence="1">HaeL-2018</strain>
    </source>
</reference>
<comment type="caution">
    <text evidence="1">The sequence shown here is derived from an EMBL/GenBank/DDBJ whole genome shotgun (WGS) entry which is preliminary data.</text>
</comment>
<dbReference type="InterPro" id="IPR011604">
    <property type="entry name" value="PDDEXK-like_dom_sf"/>
</dbReference>
<keyword evidence="2" id="KW-1185">Reference proteome</keyword>
<dbReference type="OMA" id="ESTWIAM"/>
<dbReference type="SUPFAM" id="SSF52980">
    <property type="entry name" value="Restriction endonuclease-like"/>
    <property type="match status" value="1"/>
</dbReference>
<gene>
    <name evidence="1" type="ORF">HPB48_026961</name>
</gene>